<comment type="caution">
    <text evidence="1">The sequence shown here is derived from an EMBL/GenBank/DDBJ whole genome shotgun (WGS) entry which is preliminary data.</text>
</comment>
<organism evidence="1 2">
    <name type="scientific">Shewanella scandinavica</name>
    <dbReference type="NCBI Taxonomy" id="3063538"/>
    <lineage>
        <taxon>Bacteria</taxon>
        <taxon>Pseudomonadati</taxon>
        <taxon>Pseudomonadota</taxon>
        <taxon>Gammaproteobacteria</taxon>
        <taxon>Alteromonadales</taxon>
        <taxon>Shewanellaceae</taxon>
        <taxon>Shewanella</taxon>
    </lineage>
</organism>
<protein>
    <submittedName>
        <fullName evidence="1">Uncharacterized protein</fullName>
    </submittedName>
</protein>
<sequence length="307" mass="35690">MEVDFFKDLETEIKEKLKGFGYQIPSFEELSKQHISATEAHLSYKHYDIKNLILHFLTVTERRIPIKKWNIHISPRLQNRPETANMVSMLSHGVDVNPFLSKQVKARHQNKDNKTDLLRFEWGIHHIHFEEGGKGDDMLFVYFDGDDAYLLDILLHEKKEVGNVTWTNTSLIQILHDYWPQAISRAILQTGSKEILTQEERRILRKKAGNTTVTVEDGTEYLPLGGSFTSSKHPARAIIGTDRLVDRVRVLEHWVLHNEQVIRQALDLHNRDIDIKLVLDENYMPQVFEVTKRALLNLIPNDEKTIA</sequence>
<dbReference type="Proteomes" id="UP001249505">
    <property type="component" value="Unassembled WGS sequence"/>
</dbReference>
<dbReference type="RefSeq" id="WP_311898926.1">
    <property type="nucleotide sequence ID" value="NZ_JAUOES010000006.1"/>
</dbReference>
<dbReference type="EMBL" id="JAUOES010000006">
    <property type="protein sequence ID" value="MDT3280110.1"/>
    <property type="molecule type" value="Genomic_DNA"/>
</dbReference>
<reference evidence="1 2" key="1">
    <citation type="submission" date="2023-07" db="EMBL/GenBank/DDBJ databases">
        <title>Novel Shewanella species isolated from Baltic Sea sediments.</title>
        <authorList>
            <person name="Martin-Rodriguez A.J."/>
        </authorList>
    </citation>
    <scope>NUCLEOTIDE SEQUENCE [LARGE SCALE GENOMIC DNA]</scope>
    <source>
        <strain evidence="1 2">SP2S1-2</strain>
    </source>
</reference>
<name>A0ABU3FXN3_9GAMM</name>
<evidence type="ECO:0000313" key="1">
    <source>
        <dbReference type="EMBL" id="MDT3280110.1"/>
    </source>
</evidence>
<gene>
    <name evidence="1" type="ORF">Q4Q50_07360</name>
</gene>
<accession>A0ABU3FXN3</accession>
<evidence type="ECO:0000313" key="2">
    <source>
        <dbReference type="Proteomes" id="UP001249505"/>
    </source>
</evidence>
<proteinExistence type="predicted"/>
<keyword evidence="2" id="KW-1185">Reference proteome</keyword>